<dbReference type="OrthoDB" id="482920at2"/>
<dbReference type="STRING" id="1497020.DO97_02940"/>
<proteinExistence type="predicted"/>
<evidence type="ECO:0000313" key="2">
    <source>
        <dbReference type="EMBL" id="KGF73016.1"/>
    </source>
</evidence>
<name>A0A098TL49_9CYAN</name>
<dbReference type="PANTHER" id="PTHR35509">
    <property type="entry name" value="DOMAIN PROTEIN, PUTATIVE (DUF1995)-RELATED"/>
    <property type="match status" value="1"/>
</dbReference>
<dbReference type="Pfam" id="PF09353">
    <property type="entry name" value="DUF1995"/>
    <property type="match status" value="1"/>
</dbReference>
<reference evidence="2 3" key="1">
    <citation type="journal article" date="2014" name="Mol. Ecol.">
        <title>Evolution of Synechococcus.</title>
        <authorList>
            <person name="Dvorak P."/>
            <person name="Casamatta D."/>
            <person name="Hasler P."/>
            <person name="Poulickova A."/>
            <person name="Ondrej V."/>
            <person name="Sanges R."/>
        </authorList>
    </citation>
    <scope>NUCLEOTIDE SEQUENCE [LARGE SCALE GENOMIC DNA]</scope>
    <source>
        <strain evidence="2 3">CAUP A 1101</strain>
    </source>
</reference>
<dbReference type="PANTHER" id="PTHR35509:SF1">
    <property type="entry name" value="DOMAIN PROTEIN, PUTATIVE (DUF1995)-RELATED"/>
    <property type="match status" value="1"/>
</dbReference>
<evidence type="ECO:0000313" key="3">
    <source>
        <dbReference type="Proteomes" id="UP000030170"/>
    </source>
</evidence>
<dbReference type="Proteomes" id="UP000030170">
    <property type="component" value="Unassembled WGS sequence"/>
</dbReference>
<dbReference type="RefSeq" id="WP_036532239.1">
    <property type="nucleotide sequence ID" value="NZ_JJML01000016.1"/>
</dbReference>
<protein>
    <recommendedName>
        <fullName evidence="1">DUF1995 domain-containing protein</fullName>
    </recommendedName>
</protein>
<feature type="domain" description="DUF1995" evidence="1">
    <location>
        <begin position="5"/>
        <end position="206"/>
    </location>
</feature>
<dbReference type="AlphaFoldDB" id="A0A098TL49"/>
<organism evidence="2 3">
    <name type="scientific">Neosynechococcus sphagnicola sy1</name>
    <dbReference type="NCBI Taxonomy" id="1497020"/>
    <lineage>
        <taxon>Bacteria</taxon>
        <taxon>Bacillati</taxon>
        <taxon>Cyanobacteriota</taxon>
        <taxon>Cyanophyceae</taxon>
        <taxon>Neosynechococcales</taxon>
        <taxon>Neosynechococcaceae</taxon>
        <taxon>Neosynechococcus</taxon>
    </lineage>
</organism>
<accession>A0A098TL49</accession>
<dbReference type="EMBL" id="JJML01000016">
    <property type="protein sequence ID" value="KGF73016.1"/>
    <property type="molecule type" value="Genomic_DNA"/>
</dbReference>
<evidence type="ECO:0000259" key="1">
    <source>
        <dbReference type="Pfam" id="PF09353"/>
    </source>
</evidence>
<comment type="caution">
    <text evidence="2">The sequence shown here is derived from an EMBL/GenBank/DDBJ whole genome shotgun (WGS) entry which is preliminary data.</text>
</comment>
<gene>
    <name evidence="2" type="ORF">DO97_02940</name>
</gene>
<dbReference type="InterPro" id="IPR053021">
    <property type="entry name" value="Chloroplast_ADK"/>
</dbReference>
<sequence>MVTLPQSLEEAIDQSRSATQAAISAGYTRLQIELLLPELKPMPVAQEWLLPTAPETWLPAPCKVLFADAGAGALARREWPLANVAIYGLGELKATVEPGDQSFVLIAPSAVEVETVEKLCQQVGERPLIMLNPRLEDASVTGIGYVGRQLRQRFLNTFEPCYYLRPLEGAVLFRSYPTPWQIWLEQAGSHQCVAEVPLKPIGDELDRLLMQASGQRRRQGGFLADLQRLLRTLNR</sequence>
<dbReference type="InterPro" id="IPR018962">
    <property type="entry name" value="DUF1995"/>
</dbReference>
<keyword evidence="3" id="KW-1185">Reference proteome</keyword>